<name>A0AAV7P9R5_PLEWA</name>
<keyword evidence="2" id="KW-1185">Reference proteome</keyword>
<dbReference type="Proteomes" id="UP001066276">
    <property type="component" value="Chromosome 7"/>
</dbReference>
<evidence type="ECO:0000313" key="2">
    <source>
        <dbReference type="Proteomes" id="UP001066276"/>
    </source>
</evidence>
<protein>
    <submittedName>
        <fullName evidence="1">Uncharacterized protein</fullName>
    </submittedName>
</protein>
<proteinExistence type="predicted"/>
<organism evidence="1 2">
    <name type="scientific">Pleurodeles waltl</name>
    <name type="common">Iberian ribbed newt</name>
    <dbReference type="NCBI Taxonomy" id="8319"/>
    <lineage>
        <taxon>Eukaryota</taxon>
        <taxon>Metazoa</taxon>
        <taxon>Chordata</taxon>
        <taxon>Craniata</taxon>
        <taxon>Vertebrata</taxon>
        <taxon>Euteleostomi</taxon>
        <taxon>Amphibia</taxon>
        <taxon>Batrachia</taxon>
        <taxon>Caudata</taxon>
        <taxon>Salamandroidea</taxon>
        <taxon>Salamandridae</taxon>
        <taxon>Pleurodelinae</taxon>
        <taxon>Pleurodeles</taxon>
    </lineage>
</organism>
<gene>
    <name evidence="1" type="ORF">NDU88_002672</name>
</gene>
<reference evidence="1" key="1">
    <citation type="journal article" date="2022" name="bioRxiv">
        <title>Sequencing and chromosome-scale assembly of the giantPleurodeles waltlgenome.</title>
        <authorList>
            <person name="Brown T."/>
            <person name="Elewa A."/>
            <person name="Iarovenko S."/>
            <person name="Subramanian E."/>
            <person name="Araus A.J."/>
            <person name="Petzold A."/>
            <person name="Susuki M."/>
            <person name="Suzuki K.-i.T."/>
            <person name="Hayashi T."/>
            <person name="Toyoda A."/>
            <person name="Oliveira C."/>
            <person name="Osipova E."/>
            <person name="Leigh N.D."/>
            <person name="Simon A."/>
            <person name="Yun M.H."/>
        </authorList>
    </citation>
    <scope>NUCLEOTIDE SEQUENCE</scope>
    <source>
        <strain evidence="1">20211129_DDA</strain>
        <tissue evidence="1">Liver</tissue>
    </source>
</reference>
<accession>A0AAV7P9R5</accession>
<sequence>MNFQCMDDEQPGPFWALSSVCSGHTVMDYDEVEEDSLEEGEVREEEASQLMDEMAWWYREDGEGSGHLMRFVMYFRNKACPTGRRSWGCAQGLVIGNAA</sequence>
<dbReference type="AlphaFoldDB" id="A0AAV7P9R5"/>
<comment type="caution">
    <text evidence="1">The sequence shown here is derived from an EMBL/GenBank/DDBJ whole genome shotgun (WGS) entry which is preliminary data.</text>
</comment>
<dbReference type="EMBL" id="JANPWB010000011">
    <property type="protein sequence ID" value="KAJ1124211.1"/>
    <property type="molecule type" value="Genomic_DNA"/>
</dbReference>
<evidence type="ECO:0000313" key="1">
    <source>
        <dbReference type="EMBL" id="KAJ1124211.1"/>
    </source>
</evidence>